<reference evidence="2 3" key="1">
    <citation type="submission" date="2013-07" db="EMBL/GenBank/DDBJ databases">
        <title>Thioclava pacifica DSM 10166 Genome Sequencing.</title>
        <authorList>
            <person name="Lai Q."/>
            <person name="Shao Z."/>
        </authorList>
    </citation>
    <scope>NUCLEOTIDE SEQUENCE [LARGE SCALE GENOMIC DNA]</scope>
    <source>
        <strain evidence="2 3">DSM 10166</strain>
    </source>
</reference>
<organism evidence="2 3">
    <name type="scientific">Thioclava pacifica DSM 10166</name>
    <dbReference type="NCBI Taxonomy" id="1353537"/>
    <lineage>
        <taxon>Bacteria</taxon>
        <taxon>Pseudomonadati</taxon>
        <taxon>Pseudomonadota</taxon>
        <taxon>Alphaproteobacteria</taxon>
        <taxon>Rhodobacterales</taxon>
        <taxon>Paracoccaceae</taxon>
        <taxon>Thioclava</taxon>
    </lineage>
</organism>
<accession>A0A074JK79</accession>
<gene>
    <name evidence="2" type="ORF">TP2_01810</name>
</gene>
<dbReference type="STRING" id="1353537.TP2_01810"/>
<dbReference type="SMART" id="SM00564">
    <property type="entry name" value="PQQ"/>
    <property type="match status" value="6"/>
</dbReference>
<feature type="domain" description="Pyrrolo-quinoline quinone repeat" evidence="1">
    <location>
        <begin position="125"/>
        <end position="360"/>
    </location>
</feature>
<protein>
    <recommendedName>
        <fullName evidence="1">Pyrrolo-quinoline quinone repeat domain-containing protein</fullName>
    </recommendedName>
</protein>
<dbReference type="Pfam" id="PF13360">
    <property type="entry name" value="PQQ_2"/>
    <property type="match status" value="1"/>
</dbReference>
<keyword evidence="3" id="KW-1185">Reference proteome</keyword>
<evidence type="ECO:0000313" key="2">
    <source>
        <dbReference type="EMBL" id="KEO56285.1"/>
    </source>
</evidence>
<dbReference type="InterPro" id="IPR011047">
    <property type="entry name" value="Quinoprotein_ADH-like_sf"/>
</dbReference>
<comment type="caution">
    <text evidence="2">The sequence shown here is derived from an EMBL/GenBank/DDBJ whole genome shotgun (WGS) entry which is preliminary data.</text>
</comment>
<dbReference type="Proteomes" id="UP000027432">
    <property type="component" value="Unassembled WGS sequence"/>
</dbReference>
<dbReference type="PANTHER" id="PTHR34512">
    <property type="entry name" value="CELL SURFACE PROTEIN"/>
    <property type="match status" value="1"/>
</dbReference>
<dbReference type="PROSITE" id="PS51257">
    <property type="entry name" value="PROKAR_LIPOPROTEIN"/>
    <property type="match status" value="1"/>
</dbReference>
<dbReference type="PANTHER" id="PTHR34512:SF30">
    <property type="entry name" value="OUTER MEMBRANE PROTEIN ASSEMBLY FACTOR BAMB"/>
    <property type="match status" value="1"/>
</dbReference>
<name>A0A074JK79_9RHOB</name>
<dbReference type="EMBL" id="AUND01000001">
    <property type="protein sequence ID" value="KEO56285.1"/>
    <property type="molecule type" value="Genomic_DNA"/>
</dbReference>
<dbReference type="RefSeq" id="WP_240473681.1">
    <property type="nucleotide sequence ID" value="NZ_AUND01000001.1"/>
</dbReference>
<dbReference type="eggNOG" id="COG1520">
    <property type="taxonomic scope" value="Bacteria"/>
</dbReference>
<evidence type="ECO:0000313" key="3">
    <source>
        <dbReference type="Proteomes" id="UP000027432"/>
    </source>
</evidence>
<dbReference type="Gene3D" id="2.130.10.10">
    <property type="entry name" value="YVTN repeat-like/Quinoprotein amine dehydrogenase"/>
    <property type="match status" value="1"/>
</dbReference>
<dbReference type="InterPro" id="IPR002372">
    <property type="entry name" value="PQQ_rpt_dom"/>
</dbReference>
<dbReference type="InterPro" id="IPR018391">
    <property type="entry name" value="PQQ_b-propeller_rpt"/>
</dbReference>
<sequence>MNLSKQAICVLGLAAVVSGCSNKEVILSGDRMSPRDALLAAEGQPVVAEADQQQALPIKLPGVVSNAEWPQRGGSATHSLFNAAIGSGTNLIWSADIGAGNARRYRITADPIVAAGKIFTLDSQARVTATATNGGRVWQTDITPPGDREGDASGGGVAYADGTVFVTSDFAELVAIDAASGAIKWRQYFDAGIGGAPTVRDGVVYVVARDSSAWAIRASDGKVVWQMPGPPASSGMTGVSAPVVTDRMVVFPFPSGFLAGALRKSGMSIWQAKVAGARPGVAYASVVDLTGDPVVVGDTLYAGSSAGKLAAFDVDSGERLWTATEGANSPVQVAGGSIFLTSDNGKLVRLDAASGAQIWSKDLPYYEKEKVKKQRTITANYGPVLAGGKLYVASSDGTLRVFNPVDGALIGEATIPGGASTDPVVAGRTLYVVGGDGKLHAFQ</sequence>
<evidence type="ECO:0000259" key="1">
    <source>
        <dbReference type="Pfam" id="PF13360"/>
    </source>
</evidence>
<dbReference type="AlphaFoldDB" id="A0A074JK79"/>
<dbReference type="SUPFAM" id="SSF50998">
    <property type="entry name" value="Quinoprotein alcohol dehydrogenase-like"/>
    <property type="match status" value="1"/>
</dbReference>
<dbReference type="InterPro" id="IPR015943">
    <property type="entry name" value="WD40/YVTN_repeat-like_dom_sf"/>
</dbReference>
<proteinExistence type="predicted"/>